<feature type="chain" id="PRO_5021456761" evidence="1">
    <location>
        <begin position="26"/>
        <end position="190"/>
    </location>
</feature>
<dbReference type="RefSeq" id="WP_134844582.1">
    <property type="nucleotide sequence ID" value="NZ_SGVY01000072.1"/>
</dbReference>
<feature type="non-terminal residue" evidence="2">
    <location>
        <position position="190"/>
    </location>
</feature>
<gene>
    <name evidence="2" type="ORF">EXN75_16000</name>
</gene>
<feature type="signal peptide" evidence="1">
    <location>
        <begin position="1"/>
        <end position="25"/>
    </location>
</feature>
<dbReference type="Proteomes" id="UP000297872">
    <property type="component" value="Unassembled WGS sequence"/>
</dbReference>
<proteinExistence type="predicted"/>
<sequence length="190" mass="21273">MKRLLTSRILACLIFLTIWESKTYAQGSISSYTAGTETFEITSNTSISKQSSEYQYYASANISLFIGADEVWENPKLIGSKYYLSSQGNPGIQQDGSSNVNQIDAGFDKTKKCIALPNTGNYFHFLFHTKGKIKLAFNVNYAKPGNKTSNPQPIGFSGILLAKRQNSFYCTYFLHNRNVADTKSPYPIKR</sequence>
<comment type="caution">
    <text evidence="2">The sequence shown here is derived from an EMBL/GenBank/DDBJ whole genome shotgun (WGS) entry which is preliminary data.</text>
</comment>
<keyword evidence="3" id="KW-1185">Reference proteome</keyword>
<organism evidence="2 3">
    <name type="scientific">Segatella hominis</name>
    <dbReference type="NCBI Taxonomy" id="2518605"/>
    <lineage>
        <taxon>Bacteria</taxon>
        <taxon>Pseudomonadati</taxon>
        <taxon>Bacteroidota</taxon>
        <taxon>Bacteroidia</taxon>
        <taxon>Bacteroidales</taxon>
        <taxon>Prevotellaceae</taxon>
        <taxon>Segatella</taxon>
    </lineage>
</organism>
<keyword evidence="1" id="KW-0732">Signal</keyword>
<evidence type="ECO:0000313" key="3">
    <source>
        <dbReference type="Proteomes" id="UP000297872"/>
    </source>
</evidence>
<dbReference type="EMBL" id="SGVY01000072">
    <property type="protein sequence ID" value="TFH70900.1"/>
    <property type="molecule type" value="Genomic_DNA"/>
</dbReference>
<name>A0A4Y8UQM9_9BACT</name>
<reference evidence="2 3" key="1">
    <citation type="submission" date="2019-02" db="EMBL/GenBank/DDBJ databases">
        <title>Draft Genome Sequence of the Prevotella sp. BCRC 81118, Isolated from Human Feces.</title>
        <authorList>
            <person name="Huang C.-H."/>
        </authorList>
    </citation>
    <scope>NUCLEOTIDE SEQUENCE [LARGE SCALE GENOMIC DNA]</scope>
    <source>
        <strain evidence="2 3">BCRC 81118</strain>
    </source>
</reference>
<evidence type="ECO:0000313" key="2">
    <source>
        <dbReference type="EMBL" id="TFH70900.1"/>
    </source>
</evidence>
<accession>A0A4Y8UQM9</accession>
<dbReference type="GeneID" id="302996764"/>
<dbReference type="AlphaFoldDB" id="A0A4Y8UQM9"/>
<evidence type="ECO:0000256" key="1">
    <source>
        <dbReference type="SAM" id="SignalP"/>
    </source>
</evidence>
<protein>
    <submittedName>
        <fullName evidence="2">Uncharacterized protein</fullName>
    </submittedName>
</protein>